<sequence length="407" mass="42616">MADNLLEMAVRHLGQSGLDALGNALGLGDGKAEPAFTTGAASVLAGMLNKAGSESGLGALLNMAVKSTDMDLSSPADIFSSADKMTSLQEVGGNVLDSVFGTSHNAVGDVISSALGLDRTQSGSLIRIAAPIVMSMVGKLVKSKGLNMEGLAALLLGQKAHIRDQLPSGLLKELGAGSLDELAERAVVETSPRQAAHAAHNTPPVKKSGFGKWLWPLLIALGVLWALNMCAKKEKVDDGTGGVMQQDEVIVEETPTDPTLNGGTTAVPAAPVTTENFEQSFRTYLSDANRDPRREFLLNIEFPTDGSMPNSASAPDVQALIKIMQENPGLKIIIEGYTDSDGDAAANQTLSEARAKGVRALLVNSGIDEERVKAVGMGSANPVADNNTEEGKQMNRRIVVKVDSFTE</sequence>
<dbReference type="PRINTS" id="PR01021">
    <property type="entry name" value="OMPADOMAIN"/>
</dbReference>
<comment type="caution">
    <text evidence="6">The sequence shown here is derived from an EMBL/GenBank/DDBJ whole genome shotgun (WGS) entry which is preliminary data.</text>
</comment>
<evidence type="ECO:0000256" key="3">
    <source>
        <dbReference type="ARBA" id="ARBA00023237"/>
    </source>
</evidence>
<evidence type="ECO:0000313" key="6">
    <source>
        <dbReference type="EMBL" id="MBN8430080.1"/>
    </source>
</evidence>
<keyword evidence="7" id="KW-1185">Reference proteome</keyword>
<dbReference type="InterPro" id="IPR006664">
    <property type="entry name" value="OMP_bac"/>
</dbReference>
<evidence type="ECO:0000256" key="4">
    <source>
        <dbReference type="PROSITE-ProRule" id="PRU00473"/>
    </source>
</evidence>
<dbReference type="PANTHER" id="PTHR30329:SF21">
    <property type="entry name" value="LIPOPROTEIN YIAD-RELATED"/>
    <property type="match status" value="1"/>
</dbReference>
<protein>
    <submittedName>
        <fullName evidence="6">OmpA family protein</fullName>
    </submittedName>
</protein>
<reference evidence="6 7" key="1">
    <citation type="submission" date="2020-12" db="EMBL/GenBank/DDBJ databases">
        <title>Oil enriched cultivation method for isolating marine PHA-producing bacteria.</title>
        <authorList>
            <person name="Zheng W."/>
            <person name="Yu S."/>
            <person name="Huang Y."/>
        </authorList>
    </citation>
    <scope>NUCLEOTIDE SEQUENCE [LARGE SCALE GENOMIC DNA]</scope>
    <source>
        <strain evidence="6 7">SN0-2</strain>
    </source>
</reference>
<dbReference type="EMBL" id="JAEKJR010000001">
    <property type="protein sequence ID" value="MBN8430080.1"/>
    <property type="molecule type" value="Genomic_DNA"/>
</dbReference>
<proteinExistence type="predicted"/>
<dbReference type="InterPro" id="IPR036737">
    <property type="entry name" value="OmpA-like_sf"/>
</dbReference>
<evidence type="ECO:0000259" key="5">
    <source>
        <dbReference type="PROSITE" id="PS51123"/>
    </source>
</evidence>
<dbReference type="Pfam" id="PF06078">
    <property type="entry name" value="DUF937"/>
    <property type="match status" value="1"/>
</dbReference>
<keyword evidence="2 4" id="KW-0472">Membrane</keyword>
<dbReference type="PANTHER" id="PTHR30329">
    <property type="entry name" value="STATOR ELEMENT OF FLAGELLAR MOTOR COMPLEX"/>
    <property type="match status" value="1"/>
</dbReference>
<dbReference type="SUPFAM" id="SSF103088">
    <property type="entry name" value="OmpA-like"/>
    <property type="match status" value="1"/>
</dbReference>
<dbReference type="CDD" id="cd07185">
    <property type="entry name" value="OmpA_C-like"/>
    <property type="match status" value="1"/>
</dbReference>
<dbReference type="Pfam" id="PF00691">
    <property type="entry name" value="OmpA"/>
    <property type="match status" value="1"/>
</dbReference>
<accession>A0ABS3E441</accession>
<name>A0ABS3E441_9GAMM</name>
<feature type="domain" description="OmpA-like" evidence="5">
    <location>
        <begin position="289"/>
        <end position="406"/>
    </location>
</feature>
<dbReference type="Proteomes" id="UP000664293">
    <property type="component" value="Unassembled WGS sequence"/>
</dbReference>
<dbReference type="InterPro" id="IPR006665">
    <property type="entry name" value="OmpA-like"/>
</dbReference>
<dbReference type="PROSITE" id="PS51123">
    <property type="entry name" value="OMPA_2"/>
    <property type="match status" value="1"/>
</dbReference>
<keyword evidence="3" id="KW-0998">Cell outer membrane</keyword>
<comment type="subcellular location">
    <subcellularLocation>
        <location evidence="1">Cell outer membrane</location>
    </subcellularLocation>
</comment>
<evidence type="ECO:0000313" key="7">
    <source>
        <dbReference type="Proteomes" id="UP000664293"/>
    </source>
</evidence>
<dbReference type="RefSeq" id="WP_206999474.1">
    <property type="nucleotide sequence ID" value="NZ_JAEKJR010000001.1"/>
</dbReference>
<dbReference type="PRINTS" id="PR01023">
    <property type="entry name" value="NAFLGMOTY"/>
</dbReference>
<gene>
    <name evidence="6" type="ORF">JF535_04350</name>
</gene>
<dbReference type="InterPro" id="IPR050330">
    <property type="entry name" value="Bact_OuterMem_StrucFunc"/>
</dbReference>
<evidence type="ECO:0000256" key="2">
    <source>
        <dbReference type="ARBA" id="ARBA00023136"/>
    </source>
</evidence>
<organism evidence="6 7">
    <name type="scientific">Microbulbifer salipaludis</name>
    <dbReference type="NCBI Taxonomy" id="187980"/>
    <lineage>
        <taxon>Bacteria</taxon>
        <taxon>Pseudomonadati</taxon>
        <taxon>Pseudomonadota</taxon>
        <taxon>Gammaproteobacteria</taxon>
        <taxon>Cellvibrionales</taxon>
        <taxon>Microbulbiferaceae</taxon>
        <taxon>Microbulbifer</taxon>
    </lineage>
</organism>
<dbReference type="Gene3D" id="3.30.1330.60">
    <property type="entry name" value="OmpA-like domain"/>
    <property type="match status" value="1"/>
</dbReference>
<evidence type="ECO:0000256" key="1">
    <source>
        <dbReference type="ARBA" id="ARBA00004442"/>
    </source>
</evidence>
<dbReference type="InterPro" id="IPR009282">
    <property type="entry name" value="DUF937"/>
</dbReference>